<dbReference type="Pfam" id="PF02779">
    <property type="entry name" value="Transket_pyr"/>
    <property type="match status" value="1"/>
</dbReference>
<dbReference type="Pfam" id="PF02780">
    <property type="entry name" value="Transketolase_C"/>
    <property type="match status" value="1"/>
</dbReference>
<evidence type="ECO:0000256" key="2">
    <source>
        <dbReference type="ARBA" id="ARBA00003906"/>
    </source>
</evidence>
<organism evidence="6 7">
    <name type="scientific">Pontibacter toksunensis</name>
    <dbReference type="NCBI Taxonomy" id="1332631"/>
    <lineage>
        <taxon>Bacteria</taxon>
        <taxon>Pseudomonadati</taxon>
        <taxon>Bacteroidota</taxon>
        <taxon>Cytophagia</taxon>
        <taxon>Cytophagales</taxon>
        <taxon>Hymenobacteraceae</taxon>
        <taxon>Pontibacter</taxon>
    </lineage>
</organism>
<protein>
    <submittedName>
        <fullName evidence="6">Thiamine pyrophosphate-dependent enzyme</fullName>
    </submittedName>
</protein>
<gene>
    <name evidence="6" type="ORF">ACFS7Z_03850</name>
</gene>
<evidence type="ECO:0000256" key="4">
    <source>
        <dbReference type="ARBA" id="ARBA00023052"/>
    </source>
</evidence>
<dbReference type="SMART" id="SM00861">
    <property type="entry name" value="Transket_pyr"/>
    <property type="match status" value="1"/>
</dbReference>
<evidence type="ECO:0000256" key="3">
    <source>
        <dbReference type="ARBA" id="ARBA00023002"/>
    </source>
</evidence>
<dbReference type="CDD" id="cd02000">
    <property type="entry name" value="TPP_E1_PDC_ADC_BCADC"/>
    <property type="match status" value="1"/>
</dbReference>
<feature type="domain" description="Transketolase-like pyrimidine-binding" evidence="5">
    <location>
        <begin position="468"/>
        <end position="642"/>
    </location>
</feature>
<dbReference type="InterPro" id="IPR009014">
    <property type="entry name" value="Transketo_C/PFOR_II"/>
</dbReference>
<proteinExistence type="predicted"/>
<evidence type="ECO:0000259" key="5">
    <source>
        <dbReference type="SMART" id="SM00861"/>
    </source>
</evidence>
<dbReference type="SUPFAM" id="SSF52922">
    <property type="entry name" value="TK C-terminal domain-like"/>
    <property type="match status" value="1"/>
</dbReference>
<evidence type="ECO:0000256" key="1">
    <source>
        <dbReference type="ARBA" id="ARBA00001964"/>
    </source>
</evidence>
<keyword evidence="3" id="KW-0560">Oxidoreductase</keyword>
<reference evidence="7" key="1">
    <citation type="journal article" date="2019" name="Int. J. Syst. Evol. Microbiol.">
        <title>The Global Catalogue of Microorganisms (GCM) 10K type strain sequencing project: providing services to taxonomists for standard genome sequencing and annotation.</title>
        <authorList>
            <consortium name="The Broad Institute Genomics Platform"/>
            <consortium name="The Broad Institute Genome Sequencing Center for Infectious Disease"/>
            <person name="Wu L."/>
            <person name="Ma J."/>
        </authorList>
    </citation>
    <scope>NUCLEOTIDE SEQUENCE [LARGE SCALE GENOMIC DNA]</scope>
    <source>
        <strain evidence="7">KCTC 23984</strain>
    </source>
</reference>
<evidence type="ECO:0000313" key="6">
    <source>
        <dbReference type="EMBL" id="MFD2999482.1"/>
    </source>
</evidence>
<dbReference type="Gene3D" id="3.40.50.970">
    <property type="match status" value="2"/>
</dbReference>
<sequence length="802" mass="89583">MQTAEASITQKLTAEEILNDYRIGWESRQASLAGRKEVFMGKAKFGIFGDGKEVAQLALAKFFKPGDFRSGYYRDQTLMFAIGELTLQQYFAQLYAHTDVEADPSTAGRAMNGHFGTRSLDDEGNWKNLMEIKNSSADISPTAGQMPRLVGLAYASKLYRQNPQLQHLKQFSVNGNEVAFGTIGNASTSEGPFFEAINAAGVLQIPMLVSVWDDGYGISVPAEYQTTKGSISEILSGFQRNSEEEQGYEIFKVKGWDYMALCETYEAAVRVCREQHVPVLVHVEEMTQPQGHSTSGSHERYKPVERLKWEEEYDCLKKMREWMLENGIATTEQLDKIEAEAKDAVRGARGKAWSEFAGDIKKDHDEALRLLDNLAATSDHATQVATIAKELRKIAPPIRSDAVKAVRKALRFVRDERSQAKRELVGWLEQEMGENAERYNSYLFSQSEESALLVEEVKPEFDESSPSVDGREVLQACFDAMLARDPRVFAIGEDVGYIGDVNQAFAGLQEKYGELRVTDTGIRECTIVGQGIGAALRGLRPIAEIQYLDYLLYAIQILSDDLATLQYRTKGGQKAPLIVRTRGHRLEGIWHSGSPIGMVLNSLRGMHVLVPRSMTQAAGFYNTLLKSDEPALVIECLNGYRLKEQIPNNIGEFTVPLGKPEALKAGTDITIVTYGSMCRIVVEAARQLEEYGISAEVIDVQTLLPFDTDHMIIDSIRKTNRVLFTDEDVPGGATAYMMQQVIDEQGAYRWLDSKPQCLSAHAHRPPYSSDGDYFSKPNVEDVFETVYEMMHEANPEAFPAIY</sequence>
<dbReference type="InterPro" id="IPR033248">
    <property type="entry name" value="Transketolase_C"/>
</dbReference>
<dbReference type="EMBL" id="JBHUOX010000002">
    <property type="protein sequence ID" value="MFD2999482.1"/>
    <property type="molecule type" value="Genomic_DNA"/>
</dbReference>
<dbReference type="InterPro" id="IPR029061">
    <property type="entry name" value="THDP-binding"/>
</dbReference>
<dbReference type="InterPro" id="IPR005475">
    <property type="entry name" value="Transketolase-like_Pyr-bd"/>
</dbReference>
<dbReference type="Proteomes" id="UP001597641">
    <property type="component" value="Unassembled WGS sequence"/>
</dbReference>
<keyword evidence="4" id="KW-0786">Thiamine pyrophosphate</keyword>
<name>A0ABW6BRA8_9BACT</name>
<dbReference type="RefSeq" id="WP_377481187.1">
    <property type="nucleotide sequence ID" value="NZ_JBHUOX010000002.1"/>
</dbReference>
<evidence type="ECO:0000313" key="7">
    <source>
        <dbReference type="Proteomes" id="UP001597641"/>
    </source>
</evidence>
<keyword evidence="7" id="KW-1185">Reference proteome</keyword>
<dbReference type="SUPFAM" id="SSF52518">
    <property type="entry name" value="Thiamin diphosphate-binding fold (THDP-binding)"/>
    <property type="match status" value="2"/>
</dbReference>
<dbReference type="PANTHER" id="PTHR43257">
    <property type="entry name" value="PYRUVATE DEHYDROGENASE E1 COMPONENT BETA SUBUNIT"/>
    <property type="match status" value="1"/>
</dbReference>
<dbReference type="InterPro" id="IPR001017">
    <property type="entry name" value="DH_E1"/>
</dbReference>
<comment type="cofactor">
    <cofactor evidence="1">
        <name>thiamine diphosphate</name>
        <dbReference type="ChEBI" id="CHEBI:58937"/>
    </cofactor>
</comment>
<dbReference type="PANTHER" id="PTHR43257:SF2">
    <property type="entry name" value="PYRUVATE DEHYDROGENASE E1 COMPONENT SUBUNIT BETA"/>
    <property type="match status" value="1"/>
</dbReference>
<dbReference type="Pfam" id="PF00676">
    <property type="entry name" value="E1_dh"/>
    <property type="match status" value="1"/>
</dbReference>
<dbReference type="Gene3D" id="3.40.50.920">
    <property type="match status" value="1"/>
</dbReference>
<accession>A0ABW6BRA8</accession>
<comment type="function">
    <text evidence="2">E1 component of the 2-oxoglutarate dehydrogenase (OGDH) complex which catalyzes the decarboxylation of 2-oxoglutarate, the first step in the conversion of 2-oxoglutarate to succinyl-CoA and CO(2).</text>
</comment>
<comment type="caution">
    <text evidence="6">The sequence shown here is derived from an EMBL/GenBank/DDBJ whole genome shotgun (WGS) entry which is preliminary data.</text>
</comment>